<feature type="domain" description="BioF2-like acetyltransferase" evidence="1">
    <location>
        <begin position="184"/>
        <end position="328"/>
    </location>
</feature>
<comment type="caution">
    <text evidence="2">The sequence shown here is derived from an EMBL/GenBank/DDBJ whole genome shotgun (WGS) entry which is preliminary data.</text>
</comment>
<evidence type="ECO:0000259" key="1">
    <source>
        <dbReference type="Pfam" id="PF13480"/>
    </source>
</evidence>
<reference evidence="2 3" key="1">
    <citation type="submission" date="2019-02" db="EMBL/GenBank/DDBJ databases">
        <title>Deep-cultivation of Planctomycetes and their phenomic and genomic characterization uncovers novel biology.</title>
        <authorList>
            <person name="Wiegand S."/>
            <person name="Jogler M."/>
            <person name="Boedeker C."/>
            <person name="Pinto D."/>
            <person name="Vollmers J."/>
            <person name="Rivas-Marin E."/>
            <person name="Kohn T."/>
            <person name="Peeters S.H."/>
            <person name="Heuer A."/>
            <person name="Rast P."/>
            <person name="Oberbeckmann S."/>
            <person name="Bunk B."/>
            <person name="Jeske O."/>
            <person name="Meyerdierks A."/>
            <person name="Storesund J.E."/>
            <person name="Kallscheuer N."/>
            <person name="Luecker S."/>
            <person name="Lage O.M."/>
            <person name="Pohl T."/>
            <person name="Merkel B.J."/>
            <person name="Hornburger P."/>
            <person name="Mueller R.-W."/>
            <person name="Bruemmer F."/>
            <person name="Labrenz M."/>
            <person name="Spormann A.M."/>
            <person name="Op Den Camp H."/>
            <person name="Overmann J."/>
            <person name="Amann R."/>
            <person name="Jetten M.S.M."/>
            <person name="Mascher T."/>
            <person name="Medema M.H."/>
            <person name="Devos D.P."/>
            <person name="Kaster A.-K."/>
            <person name="Ovreas L."/>
            <person name="Rohde M."/>
            <person name="Galperin M.Y."/>
            <person name="Jogler C."/>
        </authorList>
    </citation>
    <scope>NUCLEOTIDE SEQUENCE [LARGE SCALE GENOMIC DNA]</scope>
    <source>
        <strain evidence="2 3">Pla52n</strain>
    </source>
</reference>
<gene>
    <name evidence="2" type="ORF">Pla52n_35380</name>
</gene>
<sequence length="381" mass="43118">MSLTTELISDSSQLDKATIDCWNSLAANPLQRWEWLGSWWHAYQGQHTLYVLLVKRGDEIVGIAPWCMENRISTGRTVVFLGSGKACTDHLSLLCRPGDIEPVCNALAQWLNETALGESIKMPRELTWDAIELIGGDESDERLNVFANQIERTGLTVKRTAGDGCYVIDLPEQWEQYVAQRSKSGRRELRQSIKNVDDGTVVIHTVQNEAELEQYWDDFVDLHQRRRHASGTTGCFDHPPFDQFIRRAASEMLKSGMLRMAVAIHDDTPIAAMFAITDAESLYFYQSGMNPDEAKLRPGSTLFCEGIRNSINEGRVRFDMMRGDESYKLRWRAQLHPSQEIRICSPRASAQIRNQVYSIGISFKNLIKSGLATFQPSGELP</sequence>
<dbReference type="OrthoDB" id="9808976at2"/>
<evidence type="ECO:0000313" key="2">
    <source>
        <dbReference type="EMBL" id="TWU02488.1"/>
    </source>
</evidence>
<evidence type="ECO:0000313" key="3">
    <source>
        <dbReference type="Proteomes" id="UP000320176"/>
    </source>
</evidence>
<dbReference type="Pfam" id="PF13480">
    <property type="entry name" value="Acetyltransf_6"/>
    <property type="match status" value="1"/>
</dbReference>
<name>A0A5C6ASI2_9BACT</name>
<protein>
    <recommendedName>
        <fullName evidence="1">BioF2-like acetyltransferase domain-containing protein</fullName>
    </recommendedName>
</protein>
<dbReference type="AlphaFoldDB" id="A0A5C6ASI2"/>
<proteinExistence type="predicted"/>
<keyword evidence="3" id="KW-1185">Reference proteome</keyword>
<dbReference type="InterPro" id="IPR038740">
    <property type="entry name" value="BioF2-like_GNAT_dom"/>
</dbReference>
<dbReference type="Gene3D" id="3.40.630.30">
    <property type="match status" value="1"/>
</dbReference>
<organism evidence="2 3">
    <name type="scientific">Stieleria varia</name>
    <dbReference type="NCBI Taxonomy" id="2528005"/>
    <lineage>
        <taxon>Bacteria</taxon>
        <taxon>Pseudomonadati</taxon>
        <taxon>Planctomycetota</taxon>
        <taxon>Planctomycetia</taxon>
        <taxon>Pirellulales</taxon>
        <taxon>Pirellulaceae</taxon>
        <taxon>Stieleria</taxon>
    </lineage>
</organism>
<dbReference type="SUPFAM" id="SSF55729">
    <property type="entry name" value="Acyl-CoA N-acyltransferases (Nat)"/>
    <property type="match status" value="1"/>
</dbReference>
<accession>A0A5C6ASI2</accession>
<dbReference type="Proteomes" id="UP000320176">
    <property type="component" value="Unassembled WGS sequence"/>
</dbReference>
<dbReference type="EMBL" id="SJPN01000004">
    <property type="protein sequence ID" value="TWU02488.1"/>
    <property type="molecule type" value="Genomic_DNA"/>
</dbReference>
<dbReference type="InterPro" id="IPR016181">
    <property type="entry name" value="Acyl_CoA_acyltransferase"/>
</dbReference>
<dbReference type="RefSeq" id="WP_146520807.1">
    <property type="nucleotide sequence ID" value="NZ_CP151726.1"/>
</dbReference>